<gene>
    <name evidence="1" type="ORF">EB837_07305</name>
</gene>
<dbReference type="EMBL" id="RHFN01000006">
    <property type="protein sequence ID" value="ROU15650.1"/>
    <property type="molecule type" value="Genomic_DNA"/>
</dbReference>
<accession>A0A3N2S7F3</accession>
<protein>
    <submittedName>
        <fullName evidence="1">Uncharacterized protein</fullName>
    </submittedName>
</protein>
<dbReference type="AlphaFoldDB" id="A0A3N2S7F3"/>
<reference evidence="1 2" key="1">
    <citation type="submission" date="2018-10" db="EMBL/GenBank/DDBJ databases">
        <title>Horizontal transference of carbapenem resistance between Klebsiella pneumoniae and Kluyvera ascorbata during abdominal infection: a case report.</title>
        <authorList>
            <person name="Raro O.H.F."/>
            <person name="Lima-Morales D."/>
            <person name="Barth A.L."/>
            <person name="Paim T.G.S."/>
            <person name="Mott M.P."/>
            <person name="Riche C.V.W."/>
            <person name="Teixeira U.F."/>
            <person name="Waechter F."/>
            <person name="Dias C.A.G."/>
        </authorList>
    </citation>
    <scope>NUCLEOTIDE SEQUENCE [LARGE SCALE GENOMIC DNA]</scope>
    <source>
        <strain evidence="1 2">OT2</strain>
    </source>
</reference>
<organism evidence="1 2">
    <name type="scientific">Kluyvera ascorbata</name>
    <dbReference type="NCBI Taxonomy" id="51288"/>
    <lineage>
        <taxon>Bacteria</taxon>
        <taxon>Pseudomonadati</taxon>
        <taxon>Pseudomonadota</taxon>
        <taxon>Gammaproteobacteria</taxon>
        <taxon>Enterobacterales</taxon>
        <taxon>Enterobacteriaceae</taxon>
        <taxon>Kluyvera</taxon>
    </lineage>
</organism>
<sequence length="59" mass="6978">MRFLPIIDPICAFLISKFKQIAHLQRKKCEKATLRKKSEKRGCVKNKVPYNAHPLRRQT</sequence>
<evidence type="ECO:0000313" key="2">
    <source>
        <dbReference type="Proteomes" id="UP000268051"/>
    </source>
</evidence>
<dbReference type="Proteomes" id="UP000268051">
    <property type="component" value="Unassembled WGS sequence"/>
</dbReference>
<proteinExistence type="predicted"/>
<evidence type="ECO:0000313" key="1">
    <source>
        <dbReference type="EMBL" id="ROU15650.1"/>
    </source>
</evidence>
<name>A0A3N2S7F3_9ENTR</name>
<comment type="caution">
    <text evidence="1">The sequence shown here is derived from an EMBL/GenBank/DDBJ whole genome shotgun (WGS) entry which is preliminary data.</text>
</comment>